<dbReference type="GO" id="GO:0046872">
    <property type="term" value="F:metal ion binding"/>
    <property type="evidence" value="ECO:0007669"/>
    <property type="project" value="UniProtKB-KW"/>
</dbReference>
<evidence type="ECO:0000256" key="4">
    <source>
        <dbReference type="ARBA" id="ARBA00022833"/>
    </source>
</evidence>
<dbReference type="GO" id="GO:0016020">
    <property type="term" value="C:membrane"/>
    <property type="evidence" value="ECO:0007669"/>
    <property type="project" value="TreeGrafter"/>
</dbReference>
<dbReference type="Gene3D" id="3.30.2010.10">
    <property type="entry name" value="Metalloproteases ('zincins'), catalytic domain"/>
    <property type="match status" value="1"/>
</dbReference>
<dbReference type="GO" id="GO:0051603">
    <property type="term" value="P:proteolysis involved in protein catabolic process"/>
    <property type="evidence" value="ECO:0007669"/>
    <property type="project" value="TreeGrafter"/>
</dbReference>
<dbReference type="EMBL" id="JAMWYS010000013">
    <property type="protein sequence ID" value="MCO4291923.1"/>
    <property type="molecule type" value="Genomic_DNA"/>
</dbReference>
<keyword evidence="9" id="KW-1185">Reference proteome</keyword>
<proteinExistence type="inferred from homology"/>
<keyword evidence="1 6" id="KW-0645">Protease</keyword>
<keyword evidence="4 6" id="KW-0862">Zinc</keyword>
<evidence type="ECO:0000313" key="9">
    <source>
        <dbReference type="Proteomes" id="UP001155182"/>
    </source>
</evidence>
<dbReference type="RefSeq" id="WP_252586158.1">
    <property type="nucleotide sequence ID" value="NZ_JAMWYS010000013.1"/>
</dbReference>
<evidence type="ECO:0000256" key="2">
    <source>
        <dbReference type="ARBA" id="ARBA00022723"/>
    </source>
</evidence>
<dbReference type="PANTHER" id="PTHR22726:SF1">
    <property type="entry name" value="METALLOENDOPEPTIDASE OMA1, MITOCHONDRIAL"/>
    <property type="match status" value="1"/>
</dbReference>
<organism evidence="8 9">
    <name type="scientific">Solitalea agri</name>
    <dbReference type="NCBI Taxonomy" id="2953739"/>
    <lineage>
        <taxon>Bacteria</taxon>
        <taxon>Pseudomonadati</taxon>
        <taxon>Bacteroidota</taxon>
        <taxon>Sphingobacteriia</taxon>
        <taxon>Sphingobacteriales</taxon>
        <taxon>Sphingobacteriaceae</taxon>
        <taxon>Solitalea</taxon>
    </lineage>
</organism>
<dbReference type="PROSITE" id="PS51257">
    <property type="entry name" value="PROKAR_LIPOPROTEIN"/>
    <property type="match status" value="1"/>
</dbReference>
<protein>
    <submittedName>
        <fullName evidence="8">M48 family metallopeptidase</fullName>
    </submittedName>
</protein>
<evidence type="ECO:0000256" key="1">
    <source>
        <dbReference type="ARBA" id="ARBA00022670"/>
    </source>
</evidence>
<evidence type="ECO:0000256" key="5">
    <source>
        <dbReference type="ARBA" id="ARBA00023049"/>
    </source>
</evidence>
<dbReference type="GO" id="GO:0004222">
    <property type="term" value="F:metalloendopeptidase activity"/>
    <property type="evidence" value="ECO:0007669"/>
    <property type="project" value="InterPro"/>
</dbReference>
<evidence type="ECO:0000256" key="6">
    <source>
        <dbReference type="RuleBase" id="RU003983"/>
    </source>
</evidence>
<comment type="similarity">
    <text evidence="6">Belongs to the peptidase M48 family.</text>
</comment>
<dbReference type="AlphaFoldDB" id="A0A9X2JBD8"/>
<evidence type="ECO:0000259" key="7">
    <source>
        <dbReference type="Pfam" id="PF01435"/>
    </source>
</evidence>
<dbReference type="CDD" id="cd07332">
    <property type="entry name" value="M48C_Oma1_like"/>
    <property type="match status" value="1"/>
</dbReference>
<feature type="domain" description="Peptidase M48" evidence="7">
    <location>
        <begin position="69"/>
        <end position="235"/>
    </location>
</feature>
<dbReference type="Pfam" id="PF01435">
    <property type="entry name" value="Peptidase_M48"/>
    <property type="match status" value="1"/>
</dbReference>
<keyword evidence="5 6" id="KW-0482">Metalloprotease</keyword>
<dbReference type="PANTHER" id="PTHR22726">
    <property type="entry name" value="METALLOENDOPEPTIDASE OMA1"/>
    <property type="match status" value="1"/>
</dbReference>
<keyword evidence="3 6" id="KW-0378">Hydrolase</keyword>
<dbReference type="InterPro" id="IPR001915">
    <property type="entry name" value="Peptidase_M48"/>
</dbReference>
<comment type="caution">
    <text evidence="8">The sequence shown here is derived from an EMBL/GenBank/DDBJ whole genome shotgun (WGS) entry which is preliminary data.</text>
</comment>
<keyword evidence="2" id="KW-0479">Metal-binding</keyword>
<sequence>MKKAFTQLLVLLFTFLGCWLALSQINYLSIFKINETKTLNEQKIGDLIWEQYKKNTQLIENPKIITAVNTIKQKLFTNNHINASKIQIHVVSNDEINAFALPNGHLVLHSGLISWCNNPEELAAVMAHEIAHIEKKHIMDKMVKEMGSSVLSALINSKQGGEMLKQVMQRASSTAFDRELESEADATAVTYLFNANIDPEYLATFLMRLSATTDMSDLLVLLNTHPNSKERAGSILNQINKLHLKNKTSALDSLQWNTLTNSLKDNLSNKLATKR</sequence>
<dbReference type="InterPro" id="IPR051156">
    <property type="entry name" value="Mito/Outer_Membr_Metalloprot"/>
</dbReference>
<accession>A0A9X2JBD8</accession>
<evidence type="ECO:0000256" key="3">
    <source>
        <dbReference type="ARBA" id="ARBA00022801"/>
    </source>
</evidence>
<name>A0A9X2JBD8_9SPHI</name>
<gene>
    <name evidence="8" type="ORF">NF867_03495</name>
</gene>
<reference evidence="8" key="1">
    <citation type="submission" date="2022-06" db="EMBL/GenBank/DDBJ databases">
        <title>Solitalea sp. MAHUQ-68 isolated from rhizospheric soil.</title>
        <authorList>
            <person name="Huq M.A."/>
        </authorList>
    </citation>
    <scope>NUCLEOTIDE SEQUENCE</scope>
    <source>
        <strain evidence="8">MAHUQ-68</strain>
    </source>
</reference>
<comment type="cofactor">
    <cofactor evidence="6">
        <name>Zn(2+)</name>
        <dbReference type="ChEBI" id="CHEBI:29105"/>
    </cofactor>
    <text evidence="6">Binds 1 zinc ion per subunit.</text>
</comment>
<evidence type="ECO:0000313" key="8">
    <source>
        <dbReference type="EMBL" id="MCO4291923.1"/>
    </source>
</evidence>
<dbReference type="Proteomes" id="UP001155182">
    <property type="component" value="Unassembled WGS sequence"/>
</dbReference>